<dbReference type="AlphaFoldDB" id="A0A0U0ZSE9"/>
<organism evidence="1 2">
    <name type="scientific">Mycobacteroides abscessus</name>
    <dbReference type="NCBI Taxonomy" id="36809"/>
    <lineage>
        <taxon>Bacteria</taxon>
        <taxon>Bacillati</taxon>
        <taxon>Actinomycetota</taxon>
        <taxon>Actinomycetes</taxon>
        <taxon>Mycobacteriales</taxon>
        <taxon>Mycobacteriaceae</taxon>
        <taxon>Mycobacteroides</taxon>
    </lineage>
</organism>
<evidence type="ECO:0000313" key="1">
    <source>
        <dbReference type="EMBL" id="CPV66653.1"/>
    </source>
</evidence>
<evidence type="ECO:0000313" key="2">
    <source>
        <dbReference type="Proteomes" id="UP000045782"/>
    </source>
</evidence>
<dbReference type="InterPro" id="IPR019239">
    <property type="entry name" value="VapB_antitoxin"/>
</dbReference>
<name>A0A0U0ZSE9_9MYCO</name>
<reference evidence="1 2" key="1">
    <citation type="submission" date="2015-03" db="EMBL/GenBank/DDBJ databases">
        <authorList>
            <person name="Murphy D."/>
        </authorList>
    </citation>
    <scope>NUCLEOTIDE SEQUENCE [LARGE SCALE GENOMIC DNA]</scope>
    <source>
        <strain evidence="1 2">PAP088</strain>
    </source>
</reference>
<proteinExistence type="predicted"/>
<dbReference type="Pfam" id="PF09957">
    <property type="entry name" value="VapB_antitoxin"/>
    <property type="match status" value="1"/>
</dbReference>
<accession>A0A0U0ZSE9</accession>
<dbReference type="EMBL" id="CSWP01000009">
    <property type="protein sequence ID" value="CPV66653.1"/>
    <property type="molecule type" value="Genomic_DNA"/>
</dbReference>
<gene>
    <name evidence="1" type="ORF">ERS075579_04049</name>
</gene>
<dbReference type="Proteomes" id="UP000045782">
    <property type="component" value="Unassembled WGS sequence"/>
</dbReference>
<sequence>MPKRLIDLDDELLDEAKAALGTTKITETVRAALREAIAARARTDQVEYLTSGGLESLTQPEVREAVWQ</sequence>
<protein>
    <submittedName>
        <fullName evidence="1">Uncharacterized protein conserved in bacteria (DUF2191)</fullName>
    </submittedName>
</protein>
<dbReference type="RefSeq" id="WP_052619081.1">
    <property type="nucleotide sequence ID" value="NZ_CSWP01000009.1"/>
</dbReference>